<feature type="non-terminal residue" evidence="1">
    <location>
        <position position="463"/>
    </location>
</feature>
<evidence type="ECO:0000313" key="2">
    <source>
        <dbReference type="Proteomes" id="UP001186974"/>
    </source>
</evidence>
<reference evidence="1" key="1">
    <citation type="submission" date="2024-09" db="EMBL/GenBank/DDBJ databases">
        <title>Black Yeasts Isolated from many extreme environments.</title>
        <authorList>
            <person name="Coleine C."/>
            <person name="Stajich J.E."/>
            <person name="Selbmann L."/>
        </authorList>
    </citation>
    <scope>NUCLEOTIDE SEQUENCE</scope>
    <source>
        <strain evidence="1">CCFEE 5737</strain>
    </source>
</reference>
<name>A0ACC3DK60_9PEZI</name>
<sequence length="463" mass="49961">MTRHNLGEHLSWLLHEKPVIPLALPYAPPPDGIPTSSTTLSTGSFSEPVDAFLDQANIVPQSPVAHQQAPTASPQDNLDLPPDPRSVVSVGGVTEREPDMARLRAAPTSASKPRLLLQTVRPNNESSLSLATGPAKAIIAPQDQSRSSAVKPLSLAASYNKTTSRQAMEDWDIEAIDLTGGLNDYVPSSPAPANLQAGRKRKSDEYQADSGGTRDKAVKHEAASKSASELRPSQEFKAIDELVDEQQPDDPPPPYSTLAKHGTAHGASARSRNIARKNSEELYGPDDFDEEQTSVTEMRIRTETRTRKSLSRKPSDGPSVSALAAKRAVSPRDEKVSPSKKQQSEIHRKPRYIVDSEEDEDLAMAHELQGPSKSKGSYEPHNAQQPAASNAGQPPPEPIANLGHGKGNLENGSLKRLMGTPAGCFTITAGPPASQSLTEPTKDERQLLEEFAKWTDEDIKTYG</sequence>
<protein>
    <submittedName>
        <fullName evidence="1">Uncharacterized protein</fullName>
    </submittedName>
</protein>
<evidence type="ECO:0000313" key="1">
    <source>
        <dbReference type="EMBL" id="KAK3076887.1"/>
    </source>
</evidence>
<keyword evidence="2" id="KW-1185">Reference proteome</keyword>
<gene>
    <name evidence="1" type="ORF">LTS18_011732</name>
</gene>
<dbReference type="EMBL" id="JAWDJW010003435">
    <property type="protein sequence ID" value="KAK3076887.1"/>
    <property type="molecule type" value="Genomic_DNA"/>
</dbReference>
<proteinExistence type="predicted"/>
<organism evidence="1 2">
    <name type="scientific">Coniosporium uncinatum</name>
    <dbReference type="NCBI Taxonomy" id="93489"/>
    <lineage>
        <taxon>Eukaryota</taxon>
        <taxon>Fungi</taxon>
        <taxon>Dikarya</taxon>
        <taxon>Ascomycota</taxon>
        <taxon>Pezizomycotina</taxon>
        <taxon>Dothideomycetes</taxon>
        <taxon>Dothideomycetes incertae sedis</taxon>
        <taxon>Coniosporium</taxon>
    </lineage>
</organism>
<comment type="caution">
    <text evidence="1">The sequence shown here is derived from an EMBL/GenBank/DDBJ whole genome shotgun (WGS) entry which is preliminary data.</text>
</comment>
<dbReference type="Proteomes" id="UP001186974">
    <property type="component" value="Unassembled WGS sequence"/>
</dbReference>
<accession>A0ACC3DK60</accession>